<feature type="domain" description="AAA+ ATPase" evidence="5">
    <location>
        <begin position="124"/>
        <end position="255"/>
    </location>
</feature>
<gene>
    <name evidence="6" type="ORF">BFR47_14760</name>
</gene>
<protein>
    <recommendedName>
        <fullName evidence="5">AAA+ ATPase domain-containing protein</fullName>
    </recommendedName>
</protein>
<dbReference type="InterPro" id="IPR027417">
    <property type="entry name" value="P-loop_NTPase"/>
</dbReference>
<dbReference type="InterPro" id="IPR003593">
    <property type="entry name" value="AAA+_ATPase"/>
</dbReference>
<dbReference type="STRING" id="1414654.BFR47_14760"/>
<name>A0A1J4QCC1_9GAMM</name>
<evidence type="ECO:0000259" key="5">
    <source>
        <dbReference type="SMART" id="SM00382"/>
    </source>
</evidence>
<evidence type="ECO:0000313" key="6">
    <source>
        <dbReference type="EMBL" id="OIN08998.1"/>
    </source>
</evidence>
<evidence type="ECO:0000313" key="7">
    <source>
        <dbReference type="Proteomes" id="UP000243073"/>
    </source>
</evidence>
<dbReference type="EMBL" id="MDKE01000023">
    <property type="protein sequence ID" value="OIN08998.1"/>
    <property type="molecule type" value="Genomic_DNA"/>
</dbReference>
<keyword evidence="7" id="KW-1185">Reference proteome</keyword>
<dbReference type="GO" id="GO:0005524">
    <property type="term" value="F:ATP binding"/>
    <property type="evidence" value="ECO:0007669"/>
    <property type="project" value="UniProtKB-KW"/>
</dbReference>
<dbReference type="CDD" id="cd19481">
    <property type="entry name" value="RecA-like_protease"/>
    <property type="match status" value="1"/>
</dbReference>
<dbReference type="Gene3D" id="3.40.50.300">
    <property type="entry name" value="P-loop containing nucleotide triphosphate hydrolases"/>
    <property type="match status" value="1"/>
</dbReference>
<evidence type="ECO:0000256" key="4">
    <source>
        <dbReference type="RuleBase" id="RU003651"/>
    </source>
</evidence>
<keyword evidence="3 4" id="KW-0067">ATP-binding</keyword>
<dbReference type="SUPFAM" id="SSF52540">
    <property type="entry name" value="P-loop containing nucleoside triphosphate hydrolases"/>
    <property type="match status" value="1"/>
</dbReference>
<proteinExistence type="inferred from homology"/>
<dbReference type="RefSeq" id="WP_071472932.1">
    <property type="nucleotide sequence ID" value="NZ_MDKE01000023.1"/>
</dbReference>
<comment type="caution">
    <text evidence="6">The sequence shown here is derived from an EMBL/GenBank/DDBJ whole genome shotgun (WGS) entry which is preliminary data.</text>
</comment>
<comment type="similarity">
    <text evidence="1 4">Belongs to the AAA ATPase family.</text>
</comment>
<reference evidence="6 7" key="1">
    <citation type="submission" date="2016-07" db="EMBL/GenBank/DDBJ databases">
        <title>Draft Genome Sequence of Oceanisphaera psychrotolerans, isolated from coastal sediment samples.</title>
        <authorList>
            <person name="Zhuo S."/>
            <person name="Ruan Z."/>
        </authorList>
    </citation>
    <scope>NUCLEOTIDE SEQUENCE [LARGE SCALE GENOMIC DNA]</scope>
    <source>
        <strain evidence="6 7">LAM-WHM-ZC</strain>
    </source>
</reference>
<organism evidence="6 7">
    <name type="scientific">Oceanisphaera psychrotolerans</name>
    <dbReference type="NCBI Taxonomy" id="1414654"/>
    <lineage>
        <taxon>Bacteria</taxon>
        <taxon>Pseudomonadati</taxon>
        <taxon>Pseudomonadota</taxon>
        <taxon>Gammaproteobacteria</taxon>
        <taxon>Aeromonadales</taxon>
        <taxon>Aeromonadaceae</taxon>
        <taxon>Oceanisphaera</taxon>
    </lineage>
</organism>
<dbReference type="PANTHER" id="PTHR23073">
    <property type="entry name" value="26S PROTEASOME REGULATORY SUBUNIT"/>
    <property type="match status" value="1"/>
</dbReference>
<dbReference type="AlphaFoldDB" id="A0A1J4QCC1"/>
<dbReference type="Proteomes" id="UP000243073">
    <property type="component" value="Unassembled WGS sequence"/>
</dbReference>
<dbReference type="Gene3D" id="1.10.8.60">
    <property type="match status" value="1"/>
</dbReference>
<accession>A0A1J4QCC1</accession>
<dbReference type="GO" id="GO:0016887">
    <property type="term" value="F:ATP hydrolysis activity"/>
    <property type="evidence" value="ECO:0007669"/>
    <property type="project" value="InterPro"/>
</dbReference>
<dbReference type="InterPro" id="IPR050221">
    <property type="entry name" value="26S_Proteasome_ATPase"/>
</dbReference>
<evidence type="ECO:0000256" key="3">
    <source>
        <dbReference type="ARBA" id="ARBA00022840"/>
    </source>
</evidence>
<evidence type="ECO:0000256" key="1">
    <source>
        <dbReference type="ARBA" id="ARBA00006914"/>
    </source>
</evidence>
<dbReference type="InterPro" id="IPR003960">
    <property type="entry name" value="ATPase_AAA_CS"/>
</dbReference>
<dbReference type="SMART" id="SM00382">
    <property type="entry name" value="AAA"/>
    <property type="match status" value="1"/>
</dbReference>
<dbReference type="Pfam" id="PF00004">
    <property type="entry name" value="AAA"/>
    <property type="match status" value="1"/>
</dbReference>
<keyword evidence="2 4" id="KW-0547">Nucleotide-binding</keyword>
<evidence type="ECO:0000256" key="2">
    <source>
        <dbReference type="ARBA" id="ARBA00022741"/>
    </source>
</evidence>
<dbReference type="PROSITE" id="PS00674">
    <property type="entry name" value="AAA"/>
    <property type="match status" value="1"/>
</dbReference>
<sequence>MKYYTEISNIVRGALASDRKHVSIYIQQLIEKLKADGENLAVKGLIEQLEGNVHPVTAKGASANSAFQRPIPVEKDNRFSLADMSHPSIMDSQVFLPEGSKKIVESFLGYIDKKEKLIELNIPINPTLLLHGAPGTGKSKLANYIAAKLELPLVTARADALISSYLGSTSKNIRALIDYAQSQPCVLFLDEFDAIAKARDDKNEIGELKRVVVSLLQNIDTLTDTIVVAATNHVHLLDPAIGRRFHYKLELSPPLEKERYAIFNSLLSKHEFTEEDLKLCVQVSDGMTGAEIEMATYEYLRYSVINELPASKISLVRTILLSLYPWLNFEDDEARSINMQKLKELNGDLFTGKLFSLLWDISPSYVSRLLKDNKK</sequence>
<dbReference type="InterPro" id="IPR003959">
    <property type="entry name" value="ATPase_AAA_core"/>
</dbReference>